<dbReference type="Gene3D" id="2.40.30.170">
    <property type="match status" value="1"/>
</dbReference>
<dbReference type="EMBL" id="JARFYM010000063">
    <property type="protein sequence ID" value="MDL2403810.1"/>
    <property type="molecule type" value="Genomic_DNA"/>
</dbReference>
<evidence type="ECO:0000256" key="7">
    <source>
        <dbReference type="ARBA" id="ARBA00022989"/>
    </source>
</evidence>
<feature type="transmembrane region" description="Helical" evidence="9">
    <location>
        <begin position="47"/>
        <end position="65"/>
    </location>
</feature>
<evidence type="ECO:0000256" key="9">
    <source>
        <dbReference type="RuleBase" id="RU365093"/>
    </source>
</evidence>
<gene>
    <name evidence="12" type="ORF">PY649_33685</name>
</gene>
<dbReference type="RefSeq" id="WP_285873351.1">
    <property type="nucleotide sequence ID" value="NZ_JARFYM010000063.1"/>
</dbReference>
<dbReference type="InterPro" id="IPR058982">
    <property type="entry name" value="Beta-barrel_AprE"/>
</dbReference>
<evidence type="ECO:0000256" key="5">
    <source>
        <dbReference type="ARBA" id="ARBA00022519"/>
    </source>
</evidence>
<dbReference type="Pfam" id="PF26002">
    <property type="entry name" value="Beta-barrel_AprE"/>
    <property type="match status" value="1"/>
</dbReference>
<proteinExistence type="inferred from homology"/>
<keyword evidence="7 9" id="KW-1133">Transmembrane helix</keyword>
<evidence type="ECO:0000256" key="2">
    <source>
        <dbReference type="ARBA" id="ARBA00009477"/>
    </source>
</evidence>
<keyword evidence="5 9" id="KW-0997">Cell inner membrane</keyword>
<keyword evidence="13" id="KW-1185">Reference proteome</keyword>
<keyword evidence="3 9" id="KW-0813">Transport</keyword>
<feature type="coiled-coil region" evidence="10">
    <location>
        <begin position="246"/>
        <end position="273"/>
    </location>
</feature>
<keyword evidence="6 9" id="KW-0812">Transmembrane</keyword>
<organism evidence="12 13">
    <name type="scientific">Rhizobium mayense</name>
    <dbReference type="NCBI Taxonomy" id="1312184"/>
    <lineage>
        <taxon>Bacteria</taxon>
        <taxon>Pseudomonadati</taxon>
        <taxon>Pseudomonadota</taxon>
        <taxon>Alphaproteobacteria</taxon>
        <taxon>Hyphomicrobiales</taxon>
        <taxon>Rhizobiaceae</taxon>
        <taxon>Rhizobium/Agrobacterium group</taxon>
        <taxon>Rhizobium</taxon>
    </lineage>
</organism>
<comment type="subcellular location">
    <subcellularLocation>
        <location evidence="1 9">Cell inner membrane</location>
        <topology evidence="1 9">Single-pass membrane protein</topology>
    </subcellularLocation>
</comment>
<evidence type="ECO:0000256" key="1">
    <source>
        <dbReference type="ARBA" id="ARBA00004377"/>
    </source>
</evidence>
<feature type="domain" description="AprE-like beta-barrel" evidence="11">
    <location>
        <begin position="345"/>
        <end position="433"/>
    </location>
</feature>
<dbReference type="PANTHER" id="PTHR30386:SF26">
    <property type="entry name" value="TRANSPORT PROTEIN COMB"/>
    <property type="match status" value="1"/>
</dbReference>
<dbReference type="InterPro" id="IPR050739">
    <property type="entry name" value="MFP"/>
</dbReference>
<evidence type="ECO:0000313" key="12">
    <source>
        <dbReference type="EMBL" id="MDL2403810.1"/>
    </source>
</evidence>
<accession>A0ABT7K5C1</accession>
<evidence type="ECO:0000256" key="10">
    <source>
        <dbReference type="SAM" id="Coils"/>
    </source>
</evidence>
<evidence type="ECO:0000256" key="4">
    <source>
        <dbReference type="ARBA" id="ARBA00022475"/>
    </source>
</evidence>
<comment type="similarity">
    <text evidence="2 9">Belongs to the membrane fusion protein (MFP) (TC 8.A.1) family.</text>
</comment>
<keyword evidence="4 9" id="KW-1003">Cell membrane</keyword>
<evidence type="ECO:0000313" key="13">
    <source>
        <dbReference type="Proteomes" id="UP001172645"/>
    </source>
</evidence>
<dbReference type="Proteomes" id="UP001172645">
    <property type="component" value="Unassembled WGS sequence"/>
</dbReference>
<dbReference type="InterPro" id="IPR010129">
    <property type="entry name" value="T1SS_HlyD"/>
</dbReference>
<dbReference type="PRINTS" id="PR01490">
    <property type="entry name" value="RTXTOXIND"/>
</dbReference>
<name>A0ABT7K5C1_9HYPH</name>
<keyword evidence="8 9" id="KW-0472">Membrane</keyword>
<evidence type="ECO:0000259" key="11">
    <source>
        <dbReference type="Pfam" id="PF26002"/>
    </source>
</evidence>
<protein>
    <recommendedName>
        <fullName evidence="9">Membrane fusion protein (MFP) family protein</fullName>
    </recommendedName>
</protein>
<evidence type="ECO:0000256" key="6">
    <source>
        <dbReference type="ARBA" id="ARBA00022692"/>
    </source>
</evidence>
<dbReference type="NCBIfam" id="TIGR01843">
    <property type="entry name" value="type_I_hlyD"/>
    <property type="match status" value="1"/>
</dbReference>
<keyword evidence="10" id="KW-0175">Coiled coil</keyword>
<comment type="caution">
    <text evidence="12">The sequence shown here is derived from an EMBL/GenBank/DDBJ whole genome shotgun (WGS) entry which is preliminary data.</text>
</comment>
<sequence>MDNLALEGQDNKVDRKIAAQIARDRRPTTQIGSDVDYERMIRAGRNLLIAIVALVSVLIVLSIFVKVEEVARARGEFVPVRRLQVIQTAEGGLLEDILVRNDDRVTKGQVIARFRATDLLRDIQLSEVRIARLQIEIERLGALAEGRQPNLDQFRDKYPELVNEALALHKQTTERLQADLNQRDHAIDEVRVSLDAAERQIPSAQSSLRATQELLDRTRAGAQNEVITRSRVAQVEEQTAQSERTYIQLVTSLDELKARIRSLQAERTSLIAKTTGDARNERGDRLEQLNEANVTLGALRNRAEGIEVRAPVNGIVHKVSETPIGTVIPAGGTVCEVVPTDGGVLMQVRVAPRDIGFVHIGQKALVKADAFEYGRFGAIQGDVVRIAPSSTTAQSGQEPFFPVEVVLQQAYVGADKSHVVTPGMTGEASILTGEKTIFQYLLKPIYVTLQSAMSER</sequence>
<reference evidence="12" key="1">
    <citation type="submission" date="2023-06" db="EMBL/GenBank/DDBJ databases">
        <title>Phylogenetic Diversity of Rhizobium strains.</title>
        <authorList>
            <person name="Moura F.T."/>
            <person name="Helene L.C.F."/>
            <person name="Hungria M."/>
        </authorList>
    </citation>
    <scope>NUCLEOTIDE SEQUENCE</scope>
    <source>
        <strain evidence="12">CCGE526</strain>
    </source>
</reference>
<evidence type="ECO:0000256" key="3">
    <source>
        <dbReference type="ARBA" id="ARBA00022448"/>
    </source>
</evidence>
<evidence type="ECO:0000256" key="8">
    <source>
        <dbReference type="ARBA" id="ARBA00023136"/>
    </source>
</evidence>
<dbReference type="PANTHER" id="PTHR30386">
    <property type="entry name" value="MEMBRANE FUSION SUBUNIT OF EMRAB-TOLC MULTIDRUG EFFLUX PUMP"/>
    <property type="match status" value="1"/>
</dbReference>